<dbReference type="EMBL" id="CADCVS010000061">
    <property type="protein sequence ID" value="CAA9474035.1"/>
    <property type="molecule type" value="Genomic_DNA"/>
</dbReference>
<reference evidence="2" key="1">
    <citation type="submission" date="2020-02" db="EMBL/GenBank/DDBJ databases">
        <authorList>
            <person name="Meier V. D."/>
        </authorList>
    </citation>
    <scope>NUCLEOTIDE SEQUENCE</scope>
    <source>
        <strain evidence="2">AVDCRST_MAG30</strain>
    </source>
</reference>
<gene>
    <name evidence="2" type="ORF">AVDCRST_MAG30-321</name>
</gene>
<feature type="non-terminal residue" evidence="2">
    <location>
        <position position="212"/>
    </location>
</feature>
<feature type="non-terminal residue" evidence="2">
    <location>
        <position position="1"/>
    </location>
</feature>
<feature type="region of interest" description="Disordered" evidence="1">
    <location>
        <begin position="146"/>
        <end position="212"/>
    </location>
</feature>
<accession>A0A6J4RP65</accession>
<name>A0A6J4RP65_9ACTN</name>
<sequence>AGPPRRVRRPRSRLPHARPRRAPRGARARGLLRDVAAVGGRRRGGRDAVRSRAGVPGVPDARAAAEAVRGGGAGGAHDARARRGGPPGRRRERHPHPRTGAGGRDGLCAAGLARAPRLPARRAGAPAVLDRGAAAPDGRRRAVLALDGADRARRPGAGAARVQRLPRAPRPAAAALRPHGALAGPDAGRDAPPARVPARLARLAAGGRSAHV</sequence>
<protein>
    <submittedName>
        <fullName evidence="2">Uncharacterized protein</fullName>
    </submittedName>
</protein>
<dbReference type="AlphaFoldDB" id="A0A6J4RP65"/>
<feature type="region of interest" description="Disordered" evidence="1">
    <location>
        <begin position="1"/>
        <end position="107"/>
    </location>
</feature>
<feature type="compositionally biased region" description="Basic residues" evidence="1">
    <location>
        <begin position="1"/>
        <end position="27"/>
    </location>
</feature>
<feature type="compositionally biased region" description="Low complexity" evidence="1">
    <location>
        <begin position="51"/>
        <end position="68"/>
    </location>
</feature>
<feature type="compositionally biased region" description="Low complexity" evidence="1">
    <location>
        <begin position="155"/>
        <end position="212"/>
    </location>
</feature>
<proteinExistence type="predicted"/>
<evidence type="ECO:0000313" key="2">
    <source>
        <dbReference type="EMBL" id="CAA9474035.1"/>
    </source>
</evidence>
<organism evidence="2">
    <name type="scientific">uncultured Solirubrobacteraceae bacterium</name>
    <dbReference type="NCBI Taxonomy" id="1162706"/>
    <lineage>
        <taxon>Bacteria</taxon>
        <taxon>Bacillati</taxon>
        <taxon>Actinomycetota</taxon>
        <taxon>Thermoleophilia</taxon>
        <taxon>Solirubrobacterales</taxon>
        <taxon>Solirubrobacteraceae</taxon>
        <taxon>environmental samples</taxon>
    </lineage>
</organism>
<evidence type="ECO:0000256" key="1">
    <source>
        <dbReference type="SAM" id="MobiDB-lite"/>
    </source>
</evidence>
<feature type="compositionally biased region" description="Basic residues" evidence="1">
    <location>
        <begin position="80"/>
        <end position="97"/>
    </location>
</feature>